<dbReference type="Gene3D" id="1.10.630.10">
    <property type="entry name" value="Cytochrome P450"/>
    <property type="match status" value="1"/>
</dbReference>
<dbReference type="PRINTS" id="PR00463">
    <property type="entry name" value="EP450I"/>
</dbReference>
<evidence type="ECO:0000313" key="13">
    <source>
        <dbReference type="Proteomes" id="UP000054279"/>
    </source>
</evidence>
<reference evidence="12 13" key="1">
    <citation type="submission" date="2014-06" db="EMBL/GenBank/DDBJ databases">
        <title>Evolutionary Origins and Diversification of the Mycorrhizal Mutualists.</title>
        <authorList>
            <consortium name="DOE Joint Genome Institute"/>
            <consortium name="Mycorrhizal Genomics Consortium"/>
            <person name="Kohler A."/>
            <person name="Kuo A."/>
            <person name="Nagy L.G."/>
            <person name="Floudas D."/>
            <person name="Copeland A."/>
            <person name="Barry K.W."/>
            <person name="Cichocki N."/>
            <person name="Veneault-Fourrey C."/>
            <person name="LaButti K."/>
            <person name="Lindquist E.A."/>
            <person name="Lipzen A."/>
            <person name="Lundell T."/>
            <person name="Morin E."/>
            <person name="Murat C."/>
            <person name="Riley R."/>
            <person name="Ohm R."/>
            <person name="Sun H."/>
            <person name="Tunlid A."/>
            <person name="Henrissat B."/>
            <person name="Grigoriev I.V."/>
            <person name="Hibbett D.S."/>
            <person name="Martin F."/>
        </authorList>
    </citation>
    <scope>NUCLEOTIDE SEQUENCE [LARGE SCALE GENOMIC DNA]</scope>
    <source>
        <strain evidence="12 13">SS14</strain>
    </source>
</reference>
<dbReference type="Pfam" id="PF00067">
    <property type="entry name" value="p450"/>
    <property type="match status" value="1"/>
</dbReference>
<dbReference type="InterPro" id="IPR001128">
    <property type="entry name" value="Cyt_P450"/>
</dbReference>
<name>A0A0C9W2G9_SPHS4</name>
<evidence type="ECO:0000256" key="2">
    <source>
        <dbReference type="ARBA" id="ARBA00005179"/>
    </source>
</evidence>
<dbReference type="GO" id="GO:0020037">
    <property type="term" value="F:heme binding"/>
    <property type="evidence" value="ECO:0007669"/>
    <property type="project" value="InterPro"/>
</dbReference>
<gene>
    <name evidence="12" type="ORF">M422DRAFT_165839</name>
</gene>
<comment type="cofactor">
    <cofactor evidence="1 9">
        <name>heme</name>
        <dbReference type="ChEBI" id="CHEBI:30413"/>
    </cofactor>
</comment>
<dbReference type="GO" id="GO:0016705">
    <property type="term" value="F:oxidoreductase activity, acting on paired donors, with incorporation or reduction of molecular oxygen"/>
    <property type="evidence" value="ECO:0007669"/>
    <property type="project" value="InterPro"/>
</dbReference>
<evidence type="ECO:0000256" key="4">
    <source>
        <dbReference type="ARBA" id="ARBA00022617"/>
    </source>
</evidence>
<dbReference type="GO" id="GO:0004497">
    <property type="term" value="F:monooxygenase activity"/>
    <property type="evidence" value="ECO:0007669"/>
    <property type="project" value="UniProtKB-KW"/>
</dbReference>
<comment type="pathway">
    <text evidence="2">Secondary metabolite biosynthesis.</text>
</comment>
<evidence type="ECO:0000256" key="6">
    <source>
        <dbReference type="ARBA" id="ARBA00023002"/>
    </source>
</evidence>
<comment type="similarity">
    <text evidence="3 10">Belongs to the cytochrome P450 family.</text>
</comment>
<dbReference type="AlphaFoldDB" id="A0A0C9W2G9"/>
<dbReference type="PANTHER" id="PTHR46300:SF7">
    <property type="entry name" value="P450, PUTATIVE (EUROFUNG)-RELATED"/>
    <property type="match status" value="1"/>
</dbReference>
<evidence type="ECO:0000256" key="9">
    <source>
        <dbReference type="PIRSR" id="PIRSR602401-1"/>
    </source>
</evidence>
<proteinExistence type="inferred from homology"/>
<keyword evidence="11" id="KW-0812">Transmembrane</keyword>
<feature type="binding site" description="axial binding residue" evidence="9">
    <location>
        <position position="441"/>
    </location>
    <ligand>
        <name>heme</name>
        <dbReference type="ChEBI" id="CHEBI:30413"/>
    </ligand>
    <ligandPart>
        <name>Fe</name>
        <dbReference type="ChEBI" id="CHEBI:18248"/>
    </ligandPart>
</feature>
<dbReference type="GO" id="GO:0005506">
    <property type="term" value="F:iron ion binding"/>
    <property type="evidence" value="ECO:0007669"/>
    <property type="project" value="InterPro"/>
</dbReference>
<evidence type="ECO:0000256" key="10">
    <source>
        <dbReference type="RuleBase" id="RU000461"/>
    </source>
</evidence>
<dbReference type="CDD" id="cd11065">
    <property type="entry name" value="CYP64-like"/>
    <property type="match status" value="1"/>
</dbReference>
<keyword evidence="7 9" id="KW-0408">Iron</keyword>
<dbReference type="PANTHER" id="PTHR46300">
    <property type="entry name" value="P450, PUTATIVE (EUROFUNG)-RELATED-RELATED"/>
    <property type="match status" value="1"/>
</dbReference>
<feature type="transmembrane region" description="Helical" evidence="11">
    <location>
        <begin position="72"/>
        <end position="91"/>
    </location>
</feature>
<protein>
    <submittedName>
        <fullName evidence="12">Unplaced genomic scaffold SPHSTscaffold_35, whole genome shotgun sequence</fullName>
    </submittedName>
</protein>
<evidence type="ECO:0000256" key="7">
    <source>
        <dbReference type="ARBA" id="ARBA00023004"/>
    </source>
</evidence>
<evidence type="ECO:0000313" key="12">
    <source>
        <dbReference type="EMBL" id="KIJ45825.1"/>
    </source>
</evidence>
<evidence type="ECO:0000256" key="8">
    <source>
        <dbReference type="ARBA" id="ARBA00023033"/>
    </source>
</evidence>
<keyword evidence="4 9" id="KW-0349">Heme</keyword>
<organism evidence="12 13">
    <name type="scientific">Sphaerobolus stellatus (strain SS14)</name>
    <dbReference type="NCBI Taxonomy" id="990650"/>
    <lineage>
        <taxon>Eukaryota</taxon>
        <taxon>Fungi</taxon>
        <taxon>Dikarya</taxon>
        <taxon>Basidiomycota</taxon>
        <taxon>Agaricomycotina</taxon>
        <taxon>Agaricomycetes</taxon>
        <taxon>Phallomycetidae</taxon>
        <taxon>Geastrales</taxon>
        <taxon>Sphaerobolaceae</taxon>
        <taxon>Sphaerobolus</taxon>
    </lineage>
</organism>
<keyword evidence="11" id="KW-0472">Membrane</keyword>
<accession>A0A0C9W2G9</accession>
<keyword evidence="8 10" id="KW-0503">Monooxygenase</keyword>
<evidence type="ECO:0000256" key="3">
    <source>
        <dbReference type="ARBA" id="ARBA00010617"/>
    </source>
</evidence>
<dbReference type="PROSITE" id="PS00086">
    <property type="entry name" value="CYTOCHROME_P450"/>
    <property type="match status" value="1"/>
</dbReference>
<dbReference type="InterPro" id="IPR017972">
    <property type="entry name" value="Cyt_P450_CS"/>
</dbReference>
<keyword evidence="5 9" id="KW-0479">Metal-binding</keyword>
<dbReference type="InterPro" id="IPR002401">
    <property type="entry name" value="Cyt_P450_E_grp-I"/>
</dbReference>
<keyword evidence="13" id="KW-1185">Reference proteome</keyword>
<evidence type="ECO:0000256" key="1">
    <source>
        <dbReference type="ARBA" id="ARBA00001971"/>
    </source>
</evidence>
<dbReference type="HOGENOM" id="CLU_001570_2_3_1"/>
<dbReference type="InterPro" id="IPR036396">
    <property type="entry name" value="Cyt_P450_sf"/>
</dbReference>
<evidence type="ECO:0000256" key="5">
    <source>
        <dbReference type="ARBA" id="ARBA00022723"/>
    </source>
</evidence>
<dbReference type="SUPFAM" id="SSF48264">
    <property type="entry name" value="Cytochrome P450"/>
    <property type="match status" value="1"/>
</dbReference>
<feature type="transmembrane region" description="Helical" evidence="11">
    <location>
        <begin position="15"/>
        <end position="32"/>
    </location>
</feature>
<keyword evidence="6 10" id="KW-0560">Oxidoreductase</keyword>
<dbReference type="PRINTS" id="PR00385">
    <property type="entry name" value="P450"/>
</dbReference>
<sequence length="513" mass="57263">MVSHRSIASWLTSSWQLPALLVASLFLILLIVRNYSFKNLPPGPKGLPIIGNALDMPTDKEWLKFTKWKQQYGNIIHLSVFGSPIIVLSSAQDAYELLGKRSNIYSDRAKIAMLDLIGWCDSIILVRNGPTLRHMRRLISQSLTPTTWIIQERATTKFLESLLKSPEGFRDHLRHTAGSIILKLAYGYDVVDSDKGKDPFVELAEIAISEFSTAANMGAFLVNFIPCLKYIPAWMPGAGFQRTAAAWRKNTNRMIGIPYDFTKSQVAAGIAEPSLTSLHLHEVRSEKDEALLKWAATGVYGGGADTTVSSLITFFLCMCLNPDVQQKAQAEIDHVIGQDRLPLISDRNSLPYVEAVMKEVLRWLPVAPLGVPHLLAEDDIYNGYHLPRNSLIISNLWAMTRDPKYFKNSEEFRPERYLEDKIDSSFADPLQIVFGFGKRTCIGQRLAEPSVFIAIAMTLATFNIEKQTDSLTGEVIEPVVDVLPGVIATPKIFPCKITPRSSNAVELIKRMAS</sequence>
<evidence type="ECO:0000256" key="11">
    <source>
        <dbReference type="SAM" id="Phobius"/>
    </source>
</evidence>
<dbReference type="EMBL" id="KN837110">
    <property type="protein sequence ID" value="KIJ45825.1"/>
    <property type="molecule type" value="Genomic_DNA"/>
</dbReference>
<dbReference type="OrthoDB" id="2789670at2759"/>
<dbReference type="InterPro" id="IPR050364">
    <property type="entry name" value="Cytochrome_P450_fung"/>
</dbReference>
<keyword evidence="11" id="KW-1133">Transmembrane helix</keyword>
<dbReference type="Proteomes" id="UP000054279">
    <property type="component" value="Unassembled WGS sequence"/>
</dbReference>